<dbReference type="PROSITE" id="PS50977">
    <property type="entry name" value="HTH_TETR_2"/>
    <property type="match status" value="1"/>
</dbReference>
<dbReference type="Proteomes" id="UP001500713">
    <property type="component" value="Unassembled WGS sequence"/>
</dbReference>
<dbReference type="Pfam" id="PF00440">
    <property type="entry name" value="TetR_N"/>
    <property type="match status" value="1"/>
</dbReference>
<feature type="DNA-binding region" description="H-T-H motif" evidence="2">
    <location>
        <begin position="42"/>
        <end position="61"/>
    </location>
</feature>
<dbReference type="InterPro" id="IPR009057">
    <property type="entry name" value="Homeodomain-like_sf"/>
</dbReference>
<evidence type="ECO:0000259" key="3">
    <source>
        <dbReference type="PROSITE" id="PS50977"/>
    </source>
</evidence>
<evidence type="ECO:0000256" key="2">
    <source>
        <dbReference type="PROSITE-ProRule" id="PRU00335"/>
    </source>
</evidence>
<evidence type="ECO:0000313" key="5">
    <source>
        <dbReference type="Proteomes" id="UP001500713"/>
    </source>
</evidence>
<dbReference type="EMBL" id="BAAAEM010000003">
    <property type="protein sequence ID" value="GAA0485059.1"/>
    <property type="molecule type" value="Genomic_DNA"/>
</dbReference>
<dbReference type="PRINTS" id="PR00455">
    <property type="entry name" value="HTHTETR"/>
</dbReference>
<gene>
    <name evidence="4" type="ORF">GCM10009096_29670</name>
</gene>
<keyword evidence="5" id="KW-1185">Reference proteome</keyword>
<evidence type="ECO:0000256" key="1">
    <source>
        <dbReference type="ARBA" id="ARBA00023125"/>
    </source>
</evidence>
<keyword evidence="1 2" id="KW-0238">DNA-binding</keyword>
<dbReference type="InterPro" id="IPR001647">
    <property type="entry name" value="HTH_TetR"/>
</dbReference>
<dbReference type="PANTHER" id="PTHR30055">
    <property type="entry name" value="HTH-TYPE TRANSCRIPTIONAL REGULATOR RUTR"/>
    <property type="match status" value="1"/>
</dbReference>
<sequence length="213" mass="24063">MTDADTNQAHSLAGRPASRRKIADILAAARVEFFTNGFSAATIEAIAARAQVSKVTIYSRFNDKENLFVQVVQTECSHMRQNFTVENLENKSLRDVLLHAALGMMNFLMRDEMIRFERILGAEVTRDPKIGERFLDNGPRRLLQDLSNLLQLSIEKGEIQSDDITASAEMFAGLVMGRMDLFMRYGHVMKLSAADKEKRATRAVDAWMLIHKP</sequence>
<dbReference type="InterPro" id="IPR039536">
    <property type="entry name" value="TetR_C_Proteobacteria"/>
</dbReference>
<dbReference type="SUPFAM" id="SSF46689">
    <property type="entry name" value="Homeodomain-like"/>
    <property type="match status" value="1"/>
</dbReference>
<evidence type="ECO:0000313" key="4">
    <source>
        <dbReference type="EMBL" id="GAA0485059.1"/>
    </source>
</evidence>
<dbReference type="InterPro" id="IPR036271">
    <property type="entry name" value="Tet_transcr_reg_TetR-rel_C_sf"/>
</dbReference>
<dbReference type="PANTHER" id="PTHR30055:SF146">
    <property type="entry name" value="HTH-TYPE TRANSCRIPTIONAL DUAL REGULATOR CECR"/>
    <property type="match status" value="1"/>
</dbReference>
<protein>
    <recommendedName>
        <fullName evidence="3">HTH tetR-type domain-containing protein</fullName>
    </recommendedName>
</protein>
<dbReference type="SUPFAM" id="SSF48498">
    <property type="entry name" value="Tetracyclin repressor-like, C-terminal domain"/>
    <property type="match status" value="1"/>
</dbReference>
<name>A0ABN1AW17_9SPHN</name>
<comment type="caution">
    <text evidence="4">The sequence shown here is derived from an EMBL/GenBank/DDBJ whole genome shotgun (WGS) entry which is preliminary data.</text>
</comment>
<dbReference type="RefSeq" id="WP_229955400.1">
    <property type="nucleotide sequence ID" value="NZ_BAAAEM010000003.1"/>
</dbReference>
<dbReference type="InterPro" id="IPR050109">
    <property type="entry name" value="HTH-type_TetR-like_transc_reg"/>
</dbReference>
<feature type="domain" description="HTH tetR-type" evidence="3">
    <location>
        <begin position="19"/>
        <end position="79"/>
    </location>
</feature>
<proteinExistence type="predicted"/>
<dbReference type="Pfam" id="PF14246">
    <property type="entry name" value="TetR_C_7"/>
    <property type="match status" value="1"/>
</dbReference>
<accession>A0ABN1AW17</accession>
<dbReference type="Gene3D" id="1.10.357.10">
    <property type="entry name" value="Tetracycline Repressor, domain 2"/>
    <property type="match status" value="1"/>
</dbReference>
<organism evidence="4 5">
    <name type="scientific">Parasphingorhabdus litoris</name>
    <dbReference type="NCBI Taxonomy" id="394733"/>
    <lineage>
        <taxon>Bacteria</taxon>
        <taxon>Pseudomonadati</taxon>
        <taxon>Pseudomonadota</taxon>
        <taxon>Alphaproteobacteria</taxon>
        <taxon>Sphingomonadales</taxon>
        <taxon>Sphingomonadaceae</taxon>
        <taxon>Parasphingorhabdus</taxon>
    </lineage>
</organism>
<reference evidence="4 5" key="1">
    <citation type="journal article" date="2019" name="Int. J. Syst. Evol. Microbiol.">
        <title>The Global Catalogue of Microorganisms (GCM) 10K type strain sequencing project: providing services to taxonomists for standard genome sequencing and annotation.</title>
        <authorList>
            <consortium name="The Broad Institute Genomics Platform"/>
            <consortium name="The Broad Institute Genome Sequencing Center for Infectious Disease"/>
            <person name="Wu L."/>
            <person name="Ma J."/>
        </authorList>
    </citation>
    <scope>NUCLEOTIDE SEQUENCE [LARGE SCALE GENOMIC DNA]</scope>
    <source>
        <strain evidence="4 5">JCM 14162</strain>
    </source>
</reference>